<gene>
    <name evidence="13" type="ORF">NP493_900g01006</name>
</gene>
<dbReference type="PROSITE" id="PS50262">
    <property type="entry name" value="G_PROTEIN_RECEP_F1_2"/>
    <property type="match status" value="1"/>
</dbReference>
<dbReference type="Proteomes" id="UP001209878">
    <property type="component" value="Unassembled WGS sequence"/>
</dbReference>
<evidence type="ECO:0000259" key="12">
    <source>
        <dbReference type="PROSITE" id="PS50262"/>
    </source>
</evidence>
<evidence type="ECO:0000313" key="13">
    <source>
        <dbReference type="EMBL" id="KAK2173140.1"/>
    </source>
</evidence>
<keyword evidence="8 9" id="KW-0807">Transducer</keyword>
<dbReference type="PRINTS" id="PR01012">
    <property type="entry name" value="NRPEPTIDEYR"/>
</dbReference>
<comment type="similarity">
    <text evidence="2 9">Belongs to the G-protein coupled receptor 1 family.</text>
</comment>
<dbReference type="InterPro" id="IPR017452">
    <property type="entry name" value="GPCR_Rhodpsn_7TM"/>
</dbReference>
<organism evidence="13 14">
    <name type="scientific">Ridgeia piscesae</name>
    <name type="common">Tubeworm</name>
    <dbReference type="NCBI Taxonomy" id="27915"/>
    <lineage>
        <taxon>Eukaryota</taxon>
        <taxon>Metazoa</taxon>
        <taxon>Spiralia</taxon>
        <taxon>Lophotrochozoa</taxon>
        <taxon>Annelida</taxon>
        <taxon>Polychaeta</taxon>
        <taxon>Sedentaria</taxon>
        <taxon>Canalipalpata</taxon>
        <taxon>Sabellida</taxon>
        <taxon>Siboglinidae</taxon>
        <taxon>Ridgeia</taxon>
    </lineage>
</organism>
<dbReference type="SMART" id="SM01381">
    <property type="entry name" value="7TM_GPCR_Srsx"/>
    <property type="match status" value="1"/>
</dbReference>
<feature type="transmembrane region" description="Helical" evidence="11">
    <location>
        <begin position="274"/>
        <end position="294"/>
    </location>
</feature>
<evidence type="ECO:0000256" key="6">
    <source>
        <dbReference type="ARBA" id="ARBA00023136"/>
    </source>
</evidence>
<dbReference type="GO" id="GO:0042923">
    <property type="term" value="F:neuropeptide binding"/>
    <property type="evidence" value="ECO:0007669"/>
    <property type="project" value="TreeGrafter"/>
</dbReference>
<dbReference type="Gene3D" id="1.20.1070.10">
    <property type="entry name" value="Rhodopsin 7-helix transmembrane proteins"/>
    <property type="match status" value="1"/>
</dbReference>
<keyword evidence="6 11" id="KW-0472">Membrane</keyword>
<comment type="caution">
    <text evidence="13">The sequence shown here is derived from an EMBL/GenBank/DDBJ whole genome shotgun (WGS) entry which is preliminary data.</text>
</comment>
<dbReference type="Pfam" id="PF00001">
    <property type="entry name" value="7tm_1"/>
    <property type="match status" value="1"/>
</dbReference>
<sequence>MSIMQELRRHLADNKGNKTVDEATQMLRAILEHGGNNVSMPTDYIINGPLRPVTELVVLVIAYSLVFIFSLIGNGMVCHVIYKNRRLWTVSNIFIVNLAASDIVITIIDVPFTIVRLLAAEWRLGHVPCQLINLFVVVPVYVSTFTMSAIALDRYMVILHPLRPRITRPAGVVVVAMTWLAAVMMSLPFAVFSCARPVDMFWATVVRCCTCYPEPAATYERVATLMTFATQYVIPISVAAFAYIRIITTVWSREVIGQATRRQQRSHEKTRRKTIMMLMLVVAVFSVSWLPLNLYHVLTDFFPDPDVITYSSRAFLSCHWVAMSSVCFNPVIYFWLNESFRKEVVRRLAWLRGERAGSRTSPVAEADGERAALDPDCCQRRKEVTLDGRRWCKRLMQQRSVSVQSTFGSLRLCGACIKAPTSSTGDLPSTVEMAAGKGKHGERLT</sequence>
<evidence type="ECO:0000256" key="7">
    <source>
        <dbReference type="ARBA" id="ARBA00023170"/>
    </source>
</evidence>
<dbReference type="InterPro" id="IPR000276">
    <property type="entry name" value="GPCR_Rhodpsn"/>
</dbReference>
<feature type="transmembrane region" description="Helical" evidence="11">
    <location>
        <begin position="172"/>
        <end position="192"/>
    </location>
</feature>
<feature type="domain" description="G-protein coupled receptors family 1 profile" evidence="12">
    <location>
        <begin position="73"/>
        <end position="333"/>
    </location>
</feature>
<keyword evidence="4 11" id="KW-1133">Transmembrane helix</keyword>
<dbReference type="EMBL" id="JAODUO010000899">
    <property type="protein sequence ID" value="KAK2173140.1"/>
    <property type="molecule type" value="Genomic_DNA"/>
</dbReference>
<proteinExistence type="inferred from homology"/>
<evidence type="ECO:0000256" key="8">
    <source>
        <dbReference type="ARBA" id="ARBA00023224"/>
    </source>
</evidence>
<reference evidence="13" key="1">
    <citation type="journal article" date="2023" name="Mol. Biol. Evol.">
        <title>Third-Generation Sequencing Reveals the Adaptive Role of the Epigenome in Three Deep-Sea Polychaetes.</title>
        <authorList>
            <person name="Perez M."/>
            <person name="Aroh O."/>
            <person name="Sun Y."/>
            <person name="Lan Y."/>
            <person name="Juniper S.K."/>
            <person name="Young C.R."/>
            <person name="Angers B."/>
            <person name="Qian P.Y."/>
        </authorList>
    </citation>
    <scope>NUCLEOTIDE SEQUENCE</scope>
    <source>
        <strain evidence="13">R07B-5</strain>
    </source>
</reference>
<dbReference type="PANTHER" id="PTHR24235">
    <property type="entry name" value="NEUROPEPTIDE Y RECEPTOR"/>
    <property type="match status" value="1"/>
</dbReference>
<feature type="transmembrane region" description="Helical" evidence="11">
    <location>
        <begin position="94"/>
        <end position="119"/>
    </location>
</feature>
<dbReference type="PANTHER" id="PTHR24235:SF29">
    <property type="entry name" value="GH23382P"/>
    <property type="match status" value="1"/>
</dbReference>
<accession>A0AAD9NK95</accession>
<keyword evidence="7 9" id="KW-0675">Receptor</keyword>
<name>A0AAD9NK95_RIDPI</name>
<dbReference type="PROSITE" id="PS00237">
    <property type="entry name" value="G_PROTEIN_RECEP_F1_1"/>
    <property type="match status" value="1"/>
</dbReference>
<dbReference type="InterPro" id="IPR000611">
    <property type="entry name" value="NPY_rcpt"/>
</dbReference>
<evidence type="ECO:0000256" key="2">
    <source>
        <dbReference type="ARBA" id="ARBA00010663"/>
    </source>
</evidence>
<feature type="transmembrane region" description="Helical" evidence="11">
    <location>
        <begin position="232"/>
        <end position="253"/>
    </location>
</feature>
<evidence type="ECO:0000256" key="10">
    <source>
        <dbReference type="SAM" id="MobiDB-lite"/>
    </source>
</evidence>
<evidence type="ECO:0000313" key="14">
    <source>
        <dbReference type="Proteomes" id="UP001209878"/>
    </source>
</evidence>
<keyword evidence="5 9" id="KW-0297">G-protein coupled receptor</keyword>
<evidence type="ECO:0000256" key="9">
    <source>
        <dbReference type="RuleBase" id="RU000688"/>
    </source>
</evidence>
<evidence type="ECO:0000256" key="1">
    <source>
        <dbReference type="ARBA" id="ARBA00004141"/>
    </source>
</evidence>
<protein>
    <recommendedName>
        <fullName evidence="12">G-protein coupled receptors family 1 profile domain-containing protein</fullName>
    </recommendedName>
</protein>
<evidence type="ECO:0000256" key="11">
    <source>
        <dbReference type="SAM" id="Phobius"/>
    </source>
</evidence>
<feature type="transmembrane region" description="Helical" evidence="11">
    <location>
        <begin position="314"/>
        <end position="336"/>
    </location>
</feature>
<evidence type="ECO:0000256" key="4">
    <source>
        <dbReference type="ARBA" id="ARBA00022989"/>
    </source>
</evidence>
<dbReference type="AlphaFoldDB" id="A0AAD9NK95"/>
<dbReference type="GO" id="GO:0004983">
    <property type="term" value="F:neuropeptide Y receptor activity"/>
    <property type="evidence" value="ECO:0007669"/>
    <property type="project" value="InterPro"/>
</dbReference>
<feature type="region of interest" description="Disordered" evidence="10">
    <location>
        <begin position="421"/>
        <end position="445"/>
    </location>
</feature>
<keyword evidence="14" id="KW-1185">Reference proteome</keyword>
<dbReference type="SUPFAM" id="SSF81321">
    <property type="entry name" value="Family A G protein-coupled receptor-like"/>
    <property type="match status" value="1"/>
</dbReference>
<keyword evidence="3 9" id="KW-0812">Transmembrane</keyword>
<feature type="transmembrane region" description="Helical" evidence="11">
    <location>
        <begin position="56"/>
        <end position="82"/>
    </location>
</feature>
<dbReference type="GO" id="GO:0005886">
    <property type="term" value="C:plasma membrane"/>
    <property type="evidence" value="ECO:0007669"/>
    <property type="project" value="TreeGrafter"/>
</dbReference>
<evidence type="ECO:0000256" key="5">
    <source>
        <dbReference type="ARBA" id="ARBA00023040"/>
    </source>
</evidence>
<dbReference type="PRINTS" id="PR00237">
    <property type="entry name" value="GPCRRHODOPSN"/>
</dbReference>
<dbReference type="GO" id="GO:0043005">
    <property type="term" value="C:neuron projection"/>
    <property type="evidence" value="ECO:0007669"/>
    <property type="project" value="TreeGrafter"/>
</dbReference>
<feature type="transmembrane region" description="Helical" evidence="11">
    <location>
        <begin position="131"/>
        <end position="152"/>
    </location>
</feature>
<comment type="subcellular location">
    <subcellularLocation>
        <location evidence="1">Membrane</location>
        <topology evidence="1">Multi-pass membrane protein</topology>
    </subcellularLocation>
</comment>
<evidence type="ECO:0000256" key="3">
    <source>
        <dbReference type="ARBA" id="ARBA00022692"/>
    </source>
</evidence>